<dbReference type="AlphaFoldDB" id="A0A914PVJ5"/>
<accession>A0A914PVJ5</accession>
<dbReference type="Proteomes" id="UP000887578">
    <property type="component" value="Unplaced"/>
</dbReference>
<evidence type="ECO:0000313" key="1">
    <source>
        <dbReference type="Proteomes" id="UP000887578"/>
    </source>
</evidence>
<evidence type="ECO:0000313" key="2">
    <source>
        <dbReference type="WBParaSite" id="PDA_v2.g18858.t1"/>
    </source>
</evidence>
<dbReference type="WBParaSite" id="PDA_v2.g18858.t1">
    <property type="protein sequence ID" value="PDA_v2.g18858.t1"/>
    <property type="gene ID" value="PDA_v2.g18858"/>
</dbReference>
<sequence length="117" mass="13700">MENLDSEIVQLVREHMKNGKQITDEKWQNRLDEITAAYKILQAEANEPQDLPHKIPIDESLPEWEIRVIACNESVNKSLHPKVHLNIGEHRVELNAEKLSDLRYSVAQLLHRMQHYS</sequence>
<keyword evidence="1" id="KW-1185">Reference proteome</keyword>
<proteinExistence type="predicted"/>
<name>A0A914PVJ5_9BILA</name>
<organism evidence="1 2">
    <name type="scientific">Panagrolaimus davidi</name>
    <dbReference type="NCBI Taxonomy" id="227884"/>
    <lineage>
        <taxon>Eukaryota</taxon>
        <taxon>Metazoa</taxon>
        <taxon>Ecdysozoa</taxon>
        <taxon>Nematoda</taxon>
        <taxon>Chromadorea</taxon>
        <taxon>Rhabditida</taxon>
        <taxon>Tylenchina</taxon>
        <taxon>Panagrolaimomorpha</taxon>
        <taxon>Panagrolaimoidea</taxon>
        <taxon>Panagrolaimidae</taxon>
        <taxon>Panagrolaimus</taxon>
    </lineage>
</organism>
<protein>
    <submittedName>
        <fullName evidence="2">Uncharacterized protein</fullName>
    </submittedName>
</protein>
<reference evidence="2" key="1">
    <citation type="submission" date="2022-11" db="UniProtKB">
        <authorList>
            <consortium name="WormBaseParasite"/>
        </authorList>
    </citation>
    <scope>IDENTIFICATION</scope>
</reference>